<evidence type="ECO:0000256" key="5">
    <source>
        <dbReference type="ARBA" id="ARBA00022525"/>
    </source>
</evidence>
<comment type="caution">
    <text evidence="12">The sequence shown here is derived from an EMBL/GenBank/DDBJ whole genome shotgun (WGS) entry which is preliminary data.</text>
</comment>
<evidence type="ECO:0000256" key="6">
    <source>
        <dbReference type="ARBA" id="ARBA00023143"/>
    </source>
</evidence>
<gene>
    <name evidence="7 12" type="primary">flgK</name>
    <name evidence="12" type="ORF">HPT30_11235</name>
</gene>
<evidence type="ECO:0000313" key="13">
    <source>
        <dbReference type="Proteomes" id="UP000564806"/>
    </source>
</evidence>
<dbReference type="GO" id="GO:0009424">
    <property type="term" value="C:bacterial-type flagellum hook"/>
    <property type="evidence" value="ECO:0007669"/>
    <property type="project" value="UniProtKB-UniRule"/>
</dbReference>
<keyword evidence="12" id="KW-0282">Flagellum</keyword>
<comment type="similarity">
    <text evidence="3 7">Belongs to the flagella basal body rod proteins family.</text>
</comment>
<evidence type="ECO:0000256" key="8">
    <source>
        <dbReference type="SAM" id="Coils"/>
    </source>
</evidence>
<dbReference type="InterPro" id="IPR053927">
    <property type="entry name" value="FlgK_helical"/>
</dbReference>
<keyword evidence="5 7" id="KW-0964">Secreted</keyword>
<dbReference type="SUPFAM" id="SSF64518">
    <property type="entry name" value="Phase 1 flagellin"/>
    <property type="match status" value="1"/>
</dbReference>
<comment type="subcellular location">
    <subcellularLocation>
        <location evidence="1 7">Bacterial flagellum</location>
    </subcellularLocation>
    <subcellularLocation>
        <location evidence="2 7">Secreted</location>
    </subcellularLocation>
</comment>
<dbReference type="NCBIfam" id="TIGR02492">
    <property type="entry name" value="flgK_ends"/>
    <property type="match status" value="1"/>
</dbReference>
<feature type="domain" description="Flagellar basal body rod protein N-terminal" evidence="9">
    <location>
        <begin position="8"/>
        <end position="37"/>
    </location>
</feature>
<name>A0A850EMD7_9BACL</name>
<dbReference type="GO" id="GO:0005576">
    <property type="term" value="C:extracellular region"/>
    <property type="evidence" value="ECO:0007669"/>
    <property type="project" value="UniProtKB-SubCell"/>
</dbReference>
<dbReference type="PANTHER" id="PTHR30033:SF1">
    <property type="entry name" value="FLAGELLAR HOOK-ASSOCIATED PROTEIN 1"/>
    <property type="match status" value="1"/>
</dbReference>
<evidence type="ECO:0000256" key="1">
    <source>
        <dbReference type="ARBA" id="ARBA00004365"/>
    </source>
</evidence>
<dbReference type="PRINTS" id="PR01005">
    <property type="entry name" value="FLGHOOKAP1"/>
</dbReference>
<keyword evidence="13" id="KW-1185">Reference proteome</keyword>
<dbReference type="Pfam" id="PF00460">
    <property type="entry name" value="Flg_bb_rod"/>
    <property type="match status" value="1"/>
</dbReference>
<feature type="domain" description="Flagellar hook-associated protein FlgK helical" evidence="11">
    <location>
        <begin position="102"/>
        <end position="297"/>
    </location>
</feature>
<dbReference type="EMBL" id="JABWCS010000205">
    <property type="protein sequence ID" value="NUU60920.1"/>
    <property type="molecule type" value="Genomic_DNA"/>
</dbReference>
<evidence type="ECO:0000256" key="3">
    <source>
        <dbReference type="ARBA" id="ARBA00009677"/>
    </source>
</evidence>
<evidence type="ECO:0000259" key="10">
    <source>
        <dbReference type="Pfam" id="PF06429"/>
    </source>
</evidence>
<keyword evidence="12" id="KW-0969">Cilium</keyword>
<dbReference type="InterPro" id="IPR002371">
    <property type="entry name" value="FlgK"/>
</dbReference>
<dbReference type="PANTHER" id="PTHR30033">
    <property type="entry name" value="FLAGELLAR HOOK-ASSOCIATED PROTEIN 1"/>
    <property type="match status" value="1"/>
</dbReference>
<keyword evidence="12" id="KW-0966">Cell projection</keyword>
<dbReference type="InterPro" id="IPR001444">
    <property type="entry name" value="Flag_bb_rod_N"/>
</dbReference>
<dbReference type="GO" id="GO:0005198">
    <property type="term" value="F:structural molecule activity"/>
    <property type="evidence" value="ECO:0007669"/>
    <property type="project" value="UniProtKB-UniRule"/>
</dbReference>
<dbReference type="InterPro" id="IPR010930">
    <property type="entry name" value="Flg_bb/hook_C_dom"/>
</dbReference>
<reference evidence="12" key="1">
    <citation type="submission" date="2020-06" db="EMBL/GenBank/DDBJ databases">
        <title>Paenibacillus sp. nov., isolated from soil.</title>
        <authorList>
            <person name="Seo Y.L."/>
        </authorList>
    </citation>
    <scope>NUCLEOTIDE SEQUENCE [LARGE SCALE GENOMIC DNA]</scope>
    <source>
        <strain evidence="12">JW14</strain>
    </source>
</reference>
<evidence type="ECO:0000259" key="11">
    <source>
        <dbReference type="Pfam" id="PF22638"/>
    </source>
</evidence>
<keyword evidence="8" id="KW-0175">Coiled coil</keyword>
<dbReference type="Proteomes" id="UP000564806">
    <property type="component" value="Unassembled WGS sequence"/>
</dbReference>
<dbReference type="Pfam" id="PF22638">
    <property type="entry name" value="FlgK_D1"/>
    <property type="match status" value="1"/>
</dbReference>
<accession>A0A850EMD7</accession>
<evidence type="ECO:0000313" key="12">
    <source>
        <dbReference type="EMBL" id="NUU60920.1"/>
    </source>
</evidence>
<evidence type="ECO:0000256" key="4">
    <source>
        <dbReference type="ARBA" id="ARBA00016244"/>
    </source>
</evidence>
<organism evidence="12 13">
    <name type="scientific">Paenibacillus agri</name>
    <dbReference type="NCBI Taxonomy" id="2744309"/>
    <lineage>
        <taxon>Bacteria</taxon>
        <taxon>Bacillati</taxon>
        <taxon>Bacillota</taxon>
        <taxon>Bacilli</taxon>
        <taxon>Bacillales</taxon>
        <taxon>Paenibacillaceae</taxon>
        <taxon>Paenibacillus</taxon>
    </lineage>
</organism>
<dbReference type="GO" id="GO:0044780">
    <property type="term" value="P:bacterial-type flagellum assembly"/>
    <property type="evidence" value="ECO:0007669"/>
    <property type="project" value="InterPro"/>
</dbReference>
<sequence length="518" mass="55950">MTSTFHSIETAKRSLNTHTAALNTTGHNISNANTEGYSRQIVKMNASLPMEAYGFLRTTAAGQMGTGVEFNSIERVRQSFLDDQYRNENSNLGNWNIRHDSLQKLESIMNEPSDTGLRKVLDNFWNAWSDLSKDPENITNRKIVKETTQALTDAMNQVNTQLDALTSDLTSNITLKVSETNSLLQTVADLNSNIIKLEGLGQNPNDLRDQRDLAIDKLSKIANVQVNQLSDGYQVTLGGQLVVTGNEVTPVTADGLKAAYDSGTLSGGEVAGMFMSRDKYVTDYKNQMNQLADSIANGDVEVVLPAGSVLPEGTVLNGVTYSGAGRTLASDTKVTVKGINGLLQLGYTVSGATPQKGLPLFTSKDGGPITAGNITLNPDIQKDPNKISTSMRVENPGAPNEKVIIGNNDMALIMSGLKTAKFDFGTALSAPGTVDDYFRSIVGQLGVQTQEAERQSKNAQELTEQVELSRQSVSGVSLDEEMSDLIKFQHAYSAASRFMTAFDEMLNKLINGTGRVGL</sequence>
<dbReference type="RefSeq" id="WP_175371477.1">
    <property type="nucleotide sequence ID" value="NZ_JABWCS010000205.1"/>
</dbReference>
<proteinExistence type="inferred from homology"/>
<dbReference type="Pfam" id="PF06429">
    <property type="entry name" value="Flg_bbr_C"/>
    <property type="match status" value="1"/>
</dbReference>
<evidence type="ECO:0000256" key="2">
    <source>
        <dbReference type="ARBA" id="ARBA00004613"/>
    </source>
</evidence>
<feature type="coiled-coil region" evidence="8">
    <location>
        <begin position="445"/>
        <end position="472"/>
    </location>
</feature>
<dbReference type="AlphaFoldDB" id="A0A850EMD7"/>
<keyword evidence="6 7" id="KW-0975">Bacterial flagellum</keyword>
<protein>
    <recommendedName>
        <fullName evidence="4 7">Flagellar hook-associated protein 1</fullName>
        <shortName evidence="7">HAP1</shortName>
    </recommendedName>
</protein>
<evidence type="ECO:0000256" key="7">
    <source>
        <dbReference type="RuleBase" id="RU362065"/>
    </source>
</evidence>
<feature type="domain" description="Flagellar basal-body/hook protein C-terminal" evidence="10">
    <location>
        <begin position="473"/>
        <end position="511"/>
    </location>
</feature>
<evidence type="ECO:0000259" key="9">
    <source>
        <dbReference type="Pfam" id="PF00460"/>
    </source>
</evidence>